<accession>A0A8C9L0Y1</accession>
<dbReference type="InterPro" id="IPR018105">
    <property type="entry name" value="Translational_control_tumour_p"/>
</dbReference>
<dbReference type="Gene3D" id="2.170.150.10">
    <property type="entry name" value="Metal Binding Protein, Guanine Nucleotide Exchange Factor, Chain A"/>
    <property type="match status" value="1"/>
</dbReference>
<protein>
    <recommendedName>
        <fullName evidence="1">Translationally-controlled tumor protein</fullName>
    </recommendedName>
</protein>
<dbReference type="GO" id="GO:0005509">
    <property type="term" value="F:calcium ion binding"/>
    <property type="evidence" value="ECO:0007669"/>
    <property type="project" value="TreeGrafter"/>
</dbReference>
<dbReference type="SUPFAM" id="SSF51316">
    <property type="entry name" value="Mss4-like"/>
    <property type="match status" value="1"/>
</dbReference>
<organism evidence="6 7">
    <name type="scientific">Panthera tigris altaica</name>
    <name type="common">Siberian tiger</name>
    <dbReference type="NCBI Taxonomy" id="74533"/>
    <lineage>
        <taxon>Eukaryota</taxon>
        <taxon>Metazoa</taxon>
        <taxon>Chordata</taxon>
        <taxon>Craniata</taxon>
        <taxon>Vertebrata</taxon>
        <taxon>Euteleostomi</taxon>
        <taxon>Mammalia</taxon>
        <taxon>Eutheria</taxon>
        <taxon>Laurasiatheria</taxon>
        <taxon>Carnivora</taxon>
        <taxon>Feliformia</taxon>
        <taxon>Felidae</taxon>
        <taxon>Pantherinae</taxon>
        <taxon>Panthera</taxon>
    </lineage>
</organism>
<comment type="function">
    <text evidence="2">Involved in calcium binding and microtubule stabilization. Acts as a negative regulator of TSC22D1-mediated apoptosis, via interaction with and destabilization of TSC22D1 protein.</text>
</comment>
<dbReference type="Ensembl" id="ENSPTIT00000031276.1">
    <property type="protein sequence ID" value="ENSPTIP00000026708.1"/>
    <property type="gene ID" value="ENSPTIG00000022032.1"/>
</dbReference>
<comment type="subunit">
    <text evidence="3">Homodimer. Interacts with STEAP3. Interacts with TSC22D1; interaction results in the destabilization of TSC22D1 protein.</text>
</comment>
<evidence type="ECO:0000256" key="1">
    <source>
        <dbReference type="ARBA" id="ARBA00040832"/>
    </source>
</evidence>
<dbReference type="PROSITE" id="PS51797">
    <property type="entry name" value="TCTP_3"/>
    <property type="match status" value="1"/>
</dbReference>
<dbReference type="AlphaFoldDB" id="A0A8C9L0Y1"/>
<dbReference type="GO" id="GO:0005737">
    <property type="term" value="C:cytoplasm"/>
    <property type="evidence" value="ECO:0007669"/>
    <property type="project" value="TreeGrafter"/>
</dbReference>
<evidence type="ECO:0000313" key="7">
    <source>
        <dbReference type="Proteomes" id="UP000675900"/>
    </source>
</evidence>
<comment type="similarity">
    <text evidence="4">Belongs to the TCTP family.</text>
</comment>
<proteinExistence type="inferred from homology"/>
<evidence type="ECO:0000259" key="5">
    <source>
        <dbReference type="PROSITE" id="PS51797"/>
    </source>
</evidence>
<reference evidence="6" key="2">
    <citation type="submission" date="2025-09" db="UniProtKB">
        <authorList>
            <consortium name="Ensembl"/>
        </authorList>
    </citation>
    <scope>IDENTIFICATION</scope>
</reference>
<dbReference type="PANTHER" id="PTHR11991">
    <property type="entry name" value="TRANSLATIONALLY CONTROLLED TUMOR PROTEIN-RELATED"/>
    <property type="match status" value="1"/>
</dbReference>
<dbReference type="Proteomes" id="UP000675900">
    <property type="component" value="Unassembled WGS sequence"/>
</dbReference>
<name>A0A8C9L0Y1_PANTA</name>
<evidence type="ECO:0000256" key="2">
    <source>
        <dbReference type="ARBA" id="ARBA00046053"/>
    </source>
</evidence>
<evidence type="ECO:0000256" key="4">
    <source>
        <dbReference type="PROSITE-ProRule" id="PRU01133"/>
    </source>
</evidence>
<dbReference type="InterPro" id="IPR011057">
    <property type="entry name" value="Mss4-like_sf"/>
</dbReference>
<dbReference type="GeneTree" id="ENSGT00390000006051"/>
<keyword evidence="7" id="KW-1185">Reference proteome</keyword>
<dbReference type="PRINTS" id="PR01653">
    <property type="entry name" value="TCTPROTEIN"/>
</dbReference>
<dbReference type="Pfam" id="PF00838">
    <property type="entry name" value="TCTP"/>
    <property type="match status" value="1"/>
</dbReference>
<sequence length="110" mass="12292">MIIHQDFISHDEMFSDIYKIQEIADPLCLEVEGKMVRRTVNNIDDSLTGGSPKGEGTGSSVITGVDIAMNYHFFTKEAYKNIRLPEEVKTTSGAGILKNKNKKQTKNQKS</sequence>
<dbReference type="InterPro" id="IPR011323">
    <property type="entry name" value="Mss4/transl-control_tumour"/>
</dbReference>
<reference evidence="6" key="1">
    <citation type="submission" date="2025-08" db="UniProtKB">
        <authorList>
            <consortium name="Ensembl"/>
        </authorList>
    </citation>
    <scope>IDENTIFICATION</scope>
</reference>
<evidence type="ECO:0000313" key="6">
    <source>
        <dbReference type="Ensembl" id="ENSPTIP00000026708.1"/>
    </source>
</evidence>
<dbReference type="PANTHER" id="PTHR11991:SF0">
    <property type="entry name" value="TRANSLATIONALLY-CONTROLLED TUMOR PROTEIN"/>
    <property type="match status" value="1"/>
</dbReference>
<evidence type="ECO:0000256" key="3">
    <source>
        <dbReference type="ARBA" id="ARBA00047116"/>
    </source>
</evidence>
<dbReference type="InterPro" id="IPR034737">
    <property type="entry name" value="TCTP"/>
</dbReference>
<feature type="domain" description="TCTP" evidence="5">
    <location>
        <begin position="1"/>
        <end position="110"/>
    </location>
</feature>